<evidence type="ECO:0000256" key="3">
    <source>
        <dbReference type="ARBA" id="ARBA00023134"/>
    </source>
</evidence>
<dbReference type="InterPro" id="IPR001806">
    <property type="entry name" value="Small_GTPase"/>
</dbReference>
<dbReference type="EnsemblMetazoa" id="XM_019993474.1">
    <property type="protein sequence ID" value="XP_019849033.1"/>
    <property type="gene ID" value="LOC109580392"/>
</dbReference>
<keyword evidence="6" id="KW-1185">Reference proteome</keyword>
<dbReference type="InterPro" id="IPR050305">
    <property type="entry name" value="Small_GTPase_Rab"/>
</dbReference>
<dbReference type="CDD" id="cd00154">
    <property type="entry name" value="Rab"/>
    <property type="match status" value="1"/>
</dbReference>
<dbReference type="PRINTS" id="PR00449">
    <property type="entry name" value="RASTRNSFRMNG"/>
</dbReference>
<dbReference type="PROSITE" id="PS51419">
    <property type="entry name" value="RAB"/>
    <property type="match status" value="1"/>
</dbReference>
<evidence type="ECO:0000256" key="1">
    <source>
        <dbReference type="ARBA" id="ARBA00006270"/>
    </source>
</evidence>
<dbReference type="GO" id="GO:0005525">
    <property type="term" value="F:GTP binding"/>
    <property type="evidence" value="ECO:0007669"/>
    <property type="project" value="UniProtKB-KW"/>
</dbReference>
<organism evidence="5 6">
    <name type="scientific">Amphimedon queenslandica</name>
    <name type="common">Sponge</name>
    <dbReference type="NCBI Taxonomy" id="400682"/>
    <lineage>
        <taxon>Eukaryota</taxon>
        <taxon>Metazoa</taxon>
        <taxon>Porifera</taxon>
        <taxon>Demospongiae</taxon>
        <taxon>Heteroscleromorpha</taxon>
        <taxon>Haplosclerida</taxon>
        <taxon>Niphatidae</taxon>
        <taxon>Amphimedon</taxon>
    </lineage>
</organism>
<dbReference type="Proteomes" id="UP000007879">
    <property type="component" value="Unassembled WGS sequence"/>
</dbReference>
<protein>
    <recommendedName>
        <fullName evidence="7">GTP-binding protein</fullName>
    </recommendedName>
</protein>
<dbReference type="SMART" id="SM00175">
    <property type="entry name" value="RAB"/>
    <property type="match status" value="1"/>
</dbReference>
<dbReference type="InterPro" id="IPR027417">
    <property type="entry name" value="P-loop_NTPase"/>
</dbReference>
<reference evidence="6" key="1">
    <citation type="journal article" date="2010" name="Nature">
        <title>The Amphimedon queenslandica genome and the evolution of animal complexity.</title>
        <authorList>
            <person name="Srivastava M."/>
            <person name="Simakov O."/>
            <person name="Chapman J."/>
            <person name="Fahey B."/>
            <person name="Gauthier M.E."/>
            <person name="Mitros T."/>
            <person name="Richards G.S."/>
            <person name="Conaco C."/>
            <person name="Dacre M."/>
            <person name="Hellsten U."/>
            <person name="Larroux C."/>
            <person name="Putnam N.H."/>
            <person name="Stanke M."/>
            <person name="Adamska M."/>
            <person name="Darling A."/>
            <person name="Degnan S.M."/>
            <person name="Oakley T.H."/>
            <person name="Plachetzki D.C."/>
            <person name="Zhai Y."/>
            <person name="Adamski M."/>
            <person name="Calcino A."/>
            <person name="Cummins S.F."/>
            <person name="Goodstein D.M."/>
            <person name="Harris C."/>
            <person name="Jackson D.J."/>
            <person name="Leys S.P."/>
            <person name="Shu S."/>
            <person name="Woodcroft B.J."/>
            <person name="Vervoort M."/>
            <person name="Kosik K.S."/>
            <person name="Manning G."/>
            <person name="Degnan B.M."/>
            <person name="Rokhsar D.S."/>
        </authorList>
    </citation>
    <scope>NUCLEOTIDE SEQUENCE [LARGE SCALE GENOMIC DNA]</scope>
</reference>
<dbReference type="SMART" id="SM00173">
    <property type="entry name" value="RAS"/>
    <property type="match status" value="1"/>
</dbReference>
<dbReference type="FunFam" id="3.40.50.300:FF:001447">
    <property type="entry name" value="Ras-related protein Rab-1B"/>
    <property type="match status" value="1"/>
</dbReference>
<keyword evidence="2" id="KW-0547">Nucleotide-binding</keyword>
<dbReference type="PANTHER" id="PTHR47980">
    <property type="entry name" value="LD44762P"/>
    <property type="match status" value="1"/>
</dbReference>
<keyword evidence="4" id="KW-0449">Lipoprotein</keyword>
<evidence type="ECO:0000313" key="5">
    <source>
        <dbReference type="EnsemblMetazoa" id="XP_019849033.1"/>
    </source>
</evidence>
<evidence type="ECO:0008006" key="7">
    <source>
        <dbReference type="Google" id="ProtNLM"/>
    </source>
</evidence>
<dbReference type="SMART" id="SM00174">
    <property type="entry name" value="RHO"/>
    <property type="match status" value="1"/>
</dbReference>
<dbReference type="Gene3D" id="3.40.50.300">
    <property type="entry name" value="P-loop containing nucleotide triphosphate hydrolases"/>
    <property type="match status" value="1"/>
</dbReference>
<dbReference type="Pfam" id="PF00071">
    <property type="entry name" value="Ras"/>
    <property type="match status" value="1"/>
</dbReference>
<keyword evidence="3" id="KW-0342">GTP-binding</keyword>
<dbReference type="GO" id="GO:0003924">
    <property type="term" value="F:GTPase activity"/>
    <property type="evidence" value="ECO:0007669"/>
    <property type="project" value="InterPro"/>
</dbReference>
<accession>A0AAN0IX59</accession>
<reference evidence="5" key="2">
    <citation type="submission" date="2024-06" db="UniProtKB">
        <authorList>
            <consortium name="EnsemblMetazoa"/>
        </authorList>
    </citation>
    <scope>IDENTIFICATION</scope>
</reference>
<keyword evidence="4" id="KW-0636">Prenylation</keyword>
<dbReference type="PROSITE" id="PS51421">
    <property type="entry name" value="RAS"/>
    <property type="match status" value="1"/>
</dbReference>
<evidence type="ECO:0000256" key="2">
    <source>
        <dbReference type="ARBA" id="ARBA00022741"/>
    </source>
</evidence>
<dbReference type="SUPFAM" id="SSF52540">
    <property type="entry name" value="P-loop containing nucleoside triphosphate hydrolases"/>
    <property type="match status" value="1"/>
</dbReference>
<evidence type="ECO:0000313" key="6">
    <source>
        <dbReference type="Proteomes" id="UP000007879"/>
    </source>
</evidence>
<sequence length="176" mass="20578">MAARPTKSYKIVVVGEKGVGRRSIISKYTNDDRPFDRSKFKIKTIELDSETIEIKISFKDIHDEDWQYLFGWGIMLVYDVTNKNSFDFIEDLDWLHRFARRRLLVGNKVDLESQRVVPKEKGEQLAKERSISFLETSAVTDTNIDKAFETIIRDLKKYYSLVSFFPNDIAIQPCIL</sequence>
<dbReference type="AlphaFoldDB" id="A0AAN0IX59"/>
<dbReference type="RefSeq" id="XP_019849033.1">
    <property type="nucleotide sequence ID" value="XM_019993474.1"/>
</dbReference>
<dbReference type="KEGG" id="aqu:109580392"/>
<comment type="similarity">
    <text evidence="1">Belongs to the small GTPase superfamily. Rab family.</text>
</comment>
<name>A0AAN0IX59_AMPQE</name>
<evidence type="ECO:0000256" key="4">
    <source>
        <dbReference type="ARBA" id="ARBA00023289"/>
    </source>
</evidence>
<dbReference type="GeneID" id="109580392"/>
<proteinExistence type="inferred from homology"/>